<feature type="region of interest" description="Disordered" evidence="1">
    <location>
        <begin position="1"/>
        <end position="36"/>
    </location>
</feature>
<gene>
    <name evidence="6" type="ORF">NP233_g11548</name>
</gene>
<comment type="caution">
    <text evidence="6">The sequence shown here is derived from an EMBL/GenBank/DDBJ whole genome shotgun (WGS) entry which is preliminary data.</text>
</comment>
<feature type="region of interest" description="Disordered" evidence="1">
    <location>
        <begin position="653"/>
        <end position="673"/>
    </location>
</feature>
<evidence type="ECO:0000259" key="2">
    <source>
        <dbReference type="Pfam" id="PF07727"/>
    </source>
</evidence>
<dbReference type="Pfam" id="PF13976">
    <property type="entry name" value="gag_pre-integrs"/>
    <property type="match status" value="1"/>
</dbReference>
<feature type="compositionally biased region" description="Polar residues" evidence="1">
    <location>
        <begin position="699"/>
        <end position="708"/>
    </location>
</feature>
<dbReference type="InterPro" id="IPR013103">
    <property type="entry name" value="RVT_2"/>
</dbReference>
<evidence type="ECO:0000259" key="4">
    <source>
        <dbReference type="Pfam" id="PF22936"/>
    </source>
</evidence>
<evidence type="ECO:0000313" key="7">
    <source>
        <dbReference type="Proteomes" id="UP001213000"/>
    </source>
</evidence>
<sequence length="1034" mass="114553">MIIEPELPDMSDPSQLQQPKSALLPDEKTVEPSGPAPTLDLTTLYTNWEKDPVLEHSKDNWKSWSERVGVILRQYNASNYVSSKAYQMVPPDAKGRIHWEGAHNMICGFILTTISPKEIGPFKSITAAKELWESLEEVYNQPGLLSRCDINSKIWNHPFSWSSPITNQLHDLWELVGSLYEQGIPSKNDLYLLAIMWNLNSPDMASKVLPQACTVINSNKSANHNDITCILLQIKTNCKCTNATRVDHAHVATTNKTLKPGAGKGKGPGKPSRVMAKCSNCNCNHDVKYCVAEGGGMAGRDILESIIQQRLDKDNLKGLKFVIGKKTVSIADIATLMSDTKTEKTEAAPTEIASFLADSPPPPSSITSTDFLLDSACTIHVSPFKDDFISLHSVNDHKVQGVNGSTVSAQGVGDILLRDNDGTHITLKDALYIPQSTVCLISIACLINNIPSHIKFDNTNVTIYDTSNNRIASGTRIPGHNLWCVNHAPIPIDSPNISLTTPTLKTWHRCLGHANVQSIYDMAKKGLVTGMKINLSLALPKCDHCILSKQVRSPIPKEREEEHSTRQLGLVYVDLTGPQEVIYANDSKAYRLYHCQTHKVITSFHVQFIESIDSKPRTLRSGKVIDIPPTVIPIIPTTPLTPTADCISTIDPDSVKSEVPQPRRSARIKSKNTSDSANILGEDFVASTFLVADGEAPQPTHNSPSPKSVQKKRDCEHHKMRLAIQNAMATMPQDIAEDFYEIAMVVAVEESLAPTINPASPNDPKSIEEALGCPDGDKWKAAIEEELSSLRDHGVYVLVPRSSVPNGCKVMSSKWVLVSKRDELDIIARWKARLVARGFEQVFGLDFTDTTSSTTRLESLWILLHLAAINSWDIRQLDIKTAYLYGILPEEEIQDMEQPKGFEEPGSTWEFKDLGEAKFCVGIAFTRDRETRKIGLSQTALIKKIATNFLEQPIYPTHSPMDPNVKLQRPDTTEKLSVTDIKWFKALPYRSLVGSMMYIASGSHPDVAYAVSKLAKYLDCYCDVHWDAALRVAQ</sequence>
<dbReference type="InterPro" id="IPR025724">
    <property type="entry name" value="GAG-pre-integrase_dom"/>
</dbReference>
<feature type="domain" description="GAG-pre-integrase" evidence="3">
    <location>
        <begin position="494"/>
        <end position="550"/>
    </location>
</feature>
<evidence type="ECO:0000259" key="5">
    <source>
        <dbReference type="Pfam" id="PF25597"/>
    </source>
</evidence>
<feature type="region of interest" description="Disordered" evidence="1">
    <location>
        <begin position="694"/>
        <end position="714"/>
    </location>
</feature>
<proteinExistence type="predicted"/>
<evidence type="ECO:0000313" key="6">
    <source>
        <dbReference type="EMBL" id="KAJ3558222.1"/>
    </source>
</evidence>
<evidence type="ECO:0008006" key="8">
    <source>
        <dbReference type="Google" id="ProtNLM"/>
    </source>
</evidence>
<dbReference type="Proteomes" id="UP001213000">
    <property type="component" value="Unassembled WGS sequence"/>
</dbReference>
<dbReference type="Pfam" id="PF07727">
    <property type="entry name" value="RVT_2"/>
    <property type="match status" value="1"/>
</dbReference>
<name>A0AAD5VH94_9AGAR</name>
<protein>
    <recommendedName>
        <fullName evidence="8">Reverse transcriptase Ty1/copia-type domain-containing protein</fullName>
    </recommendedName>
</protein>
<feature type="domain" description="Reverse transcriptase Ty1/copia-type" evidence="2">
    <location>
        <begin position="803"/>
        <end position="904"/>
    </location>
</feature>
<evidence type="ECO:0000256" key="1">
    <source>
        <dbReference type="SAM" id="MobiDB-lite"/>
    </source>
</evidence>
<dbReference type="AlphaFoldDB" id="A0AAD5VH94"/>
<reference evidence="6" key="1">
    <citation type="submission" date="2022-07" db="EMBL/GenBank/DDBJ databases">
        <title>Genome Sequence of Leucocoprinus birnbaumii.</title>
        <authorList>
            <person name="Buettner E."/>
        </authorList>
    </citation>
    <scope>NUCLEOTIDE SEQUENCE</scope>
    <source>
        <strain evidence="6">VT141</strain>
    </source>
</reference>
<organism evidence="6 7">
    <name type="scientific">Leucocoprinus birnbaumii</name>
    <dbReference type="NCBI Taxonomy" id="56174"/>
    <lineage>
        <taxon>Eukaryota</taxon>
        <taxon>Fungi</taxon>
        <taxon>Dikarya</taxon>
        <taxon>Basidiomycota</taxon>
        <taxon>Agaricomycotina</taxon>
        <taxon>Agaricomycetes</taxon>
        <taxon>Agaricomycetidae</taxon>
        <taxon>Agaricales</taxon>
        <taxon>Agaricineae</taxon>
        <taxon>Agaricaceae</taxon>
        <taxon>Leucocoprinus</taxon>
    </lineage>
</organism>
<dbReference type="InterPro" id="IPR054722">
    <property type="entry name" value="PolX-like_BBD"/>
</dbReference>
<dbReference type="Pfam" id="PF22936">
    <property type="entry name" value="Pol_BBD"/>
    <property type="match status" value="1"/>
</dbReference>
<dbReference type="Pfam" id="PF25597">
    <property type="entry name" value="SH3_retrovirus"/>
    <property type="match status" value="1"/>
</dbReference>
<accession>A0AAD5VH94</accession>
<evidence type="ECO:0000259" key="3">
    <source>
        <dbReference type="Pfam" id="PF13976"/>
    </source>
</evidence>
<feature type="domain" description="Retrovirus-related Pol polyprotein from transposon TNT 1-94-like beta-barrel" evidence="4">
    <location>
        <begin position="371"/>
        <end position="448"/>
    </location>
</feature>
<feature type="domain" description="Retroviral polymerase SH3-like" evidence="5">
    <location>
        <begin position="583"/>
        <end position="613"/>
    </location>
</feature>
<keyword evidence="7" id="KW-1185">Reference proteome</keyword>
<dbReference type="EMBL" id="JANIEX010001411">
    <property type="protein sequence ID" value="KAJ3558222.1"/>
    <property type="molecule type" value="Genomic_DNA"/>
</dbReference>
<dbReference type="InterPro" id="IPR057670">
    <property type="entry name" value="SH3_retrovirus"/>
</dbReference>